<dbReference type="GO" id="GO:0005737">
    <property type="term" value="C:cytoplasm"/>
    <property type="evidence" value="ECO:0007669"/>
    <property type="project" value="UniProtKB-ARBA"/>
</dbReference>
<comment type="pathway">
    <text evidence="1">Amino-acid biosynthesis; L-isoleucine biosynthesis; L-isoleucine from 2-oxobutanoate: step 1/4.</text>
</comment>
<evidence type="ECO:0000256" key="7">
    <source>
        <dbReference type="SAM" id="SignalP"/>
    </source>
</evidence>
<evidence type="ECO:0000256" key="5">
    <source>
        <dbReference type="ARBA" id="ARBA00023304"/>
    </source>
</evidence>
<dbReference type="InterPro" id="IPR045865">
    <property type="entry name" value="ACT-like_dom_sf"/>
</dbReference>
<accession>A0AAD3XT51</accession>
<dbReference type="InterPro" id="IPR001128">
    <property type="entry name" value="Cyt_P450"/>
</dbReference>
<name>A0AAD3XT51_NEPGR</name>
<dbReference type="InterPro" id="IPR004789">
    <property type="entry name" value="Acetalactate_synth_ssu"/>
</dbReference>
<dbReference type="InterPro" id="IPR039557">
    <property type="entry name" value="AHAS_ACT"/>
</dbReference>
<dbReference type="GO" id="GO:0004497">
    <property type="term" value="F:monooxygenase activity"/>
    <property type="evidence" value="ECO:0007669"/>
    <property type="project" value="InterPro"/>
</dbReference>
<dbReference type="Gene3D" id="3.30.70.1150">
    <property type="entry name" value="ACT-like. Chain A, domain 2"/>
    <property type="match status" value="1"/>
</dbReference>
<dbReference type="SUPFAM" id="SSF48264">
    <property type="entry name" value="Cytochrome P450"/>
    <property type="match status" value="1"/>
</dbReference>
<evidence type="ECO:0000256" key="3">
    <source>
        <dbReference type="ARBA" id="ARBA00006341"/>
    </source>
</evidence>
<evidence type="ECO:0000256" key="4">
    <source>
        <dbReference type="ARBA" id="ARBA00022605"/>
    </source>
</evidence>
<dbReference type="GO" id="GO:2000762">
    <property type="term" value="P:regulation of phenylpropanoid metabolic process"/>
    <property type="evidence" value="ECO:0007669"/>
    <property type="project" value="InterPro"/>
</dbReference>
<evidence type="ECO:0000313" key="10">
    <source>
        <dbReference type="Proteomes" id="UP001279734"/>
    </source>
</evidence>
<feature type="domain" description="ACT" evidence="8">
    <location>
        <begin position="1057"/>
        <end position="1131"/>
    </location>
</feature>
<evidence type="ECO:0000256" key="1">
    <source>
        <dbReference type="ARBA" id="ARBA00004974"/>
    </source>
</evidence>
<evidence type="ECO:0000256" key="6">
    <source>
        <dbReference type="SAM" id="MobiDB-lite"/>
    </source>
</evidence>
<keyword evidence="5" id="KW-0100">Branched-chain amino acid biosynthesis</keyword>
<protein>
    <recommendedName>
        <fullName evidence="8">ACT domain-containing protein</fullName>
    </recommendedName>
</protein>
<sequence length="1157" mass="128102">MEMVYFLAAFLLFLVYSKRLRTPNKTLPPSPPALPIIGHLHLLKTPHHRSLQSLSERYGPILFLRLGRQPFLIVSSPSAVQDCFSQNDIIFANRPKFMAGRILGNDYSNLLWAPYGPLWRNLRRIATIDVLSSHRIQETAHTRQGEIRFMIRQLLQRSEINRKVDLNSFLSELTHNLIMTIINGRRWDGSTDNLFPPAISINVCDLFPVLRWVGFKGTEKKMVQLKNMRDVFLQGLIDECLREKAKSPSRGGTSGGAGERKKTLVEELVALQEDEPDRYTDDVLKQLLLVATSKKPFGKPPYIVASLLSPRPDVNGIYTEETLHDCRAELEQLFELALNGSDDEKISAATILWGSSLDCGWNVQEHIAYFITRLPSPSVPADYCGANSHLIAYAQMLNVLVGIASVDCVQIFSLRGLAPQLTGSLMPIGDVFRSCVPNVSWTLTTGEVISSHAVFSNAFALLLKFWRFNYPPLECGVGDVPPVGSQLTPEFLLSIRDSHLPSSGNAQKDQNKRRLSTVACSSSLEPLFVDSFPKLKNWYRQHQACIASTLSGLIQGTPVHQIVDGLLGMMFRRIINRGSHFVVSLKSSSSGLRRFPFHTKLPAWDILEAVPLVVDAALTACAHEQLSPRDLATGLKDLADFLPASLATIVSYFSAEVTREVGKPVLRNGTDWLSPAAILSNVEKQIKRIIAATGVDVPSLSAGGSSPATLPLPLAAFTSLTITYKFDKVSERFLNLTSPALESLTAGCPWPCMPIVASLWTQKVKRWRDFLYQQSNDRTISRTKGSSYLLRQKWKNGNSSPTSINGMHRMLDASDVETSLAHGESGTSSALKDGLVDEQNERLRFSQVVQRKDFVHFESGIINRITGVFFSERVLRQVVEQLNKLVNVLKVEDISKEPQVERELMLIKLCADPSSHAEIMWLVNIVRAKIVDISSNFLTIEVTGDPGKLAAALRNLSKFGIKEIARTGKIALRRERMGETAPFWRFSAASYPDLEETINDHTLLESTKRRLSSSPTTSSRGDVYPVDPFDNLPVNQVLEAHWGVLNGEDPNGIWSHTLSMLVHDSPGVLNVVIGVISRRYYNIHSLAVGPAEKEGLSHITTVVPGTDASIGKLVQQLNKLIDLHEIAGPGEFSGPVSIPVPVGSVMILKSNGADISF</sequence>
<dbReference type="GO" id="GO:0020037">
    <property type="term" value="F:heme binding"/>
    <property type="evidence" value="ECO:0007669"/>
    <property type="project" value="InterPro"/>
</dbReference>
<dbReference type="Pfam" id="PF22629">
    <property type="entry name" value="ACT_AHAS_ss"/>
    <property type="match status" value="1"/>
</dbReference>
<dbReference type="PROSITE" id="PS51671">
    <property type="entry name" value="ACT"/>
    <property type="match status" value="1"/>
</dbReference>
<dbReference type="GO" id="GO:0016705">
    <property type="term" value="F:oxidoreductase activity, acting on paired donors, with incorporation or reduction of molecular oxygen"/>
    <property type="evidence" value="ECO:0007669"/>
    <property type="project" value="InterPro"/>
</dbReference>
<comment type="caution">
    <text evidence="9">The sequence shown here is derived from an EMBL/GenBank/DDBJ whole genome shotgun (WGS) entry which is preliminary data.</text>
</comment>
<comment type="pathway">
    <text evidence="2">Amino-acid biosynthesis; L-valine biosynthesis; L-valine from pyruvate: step 1/4.</text>
</comment>
<dbReference type="InterPro" id="IPR054480">
    <property type="entry name" value="AHAS_small-like_ACT"/>
</dbReference>
<evidence type="ECO:0000259" key="8">
    <source>
        <dbReference type="PROSITE" id="PS51671"/>
    </source>
</evidence>
<reference evidence="9" key="1">
    <citation type="submission" date="2023-05" db="EMBL/GenBank/DDBJ databases">
        <title>Nepenthes gracilis genome sequencing.</title>
        <authorList>
            <person name="Fukushima K."/>
        </authorList>
    </citation>
    <scope>NUCLEOTIDE SEQUENCE</scope>
    <source>
        <strain evidence="9">SING2019-196</strain>
    </source>
</reference>
<dbReference type="Pfam" id="PF10369">
    <property type="entry name" value="ALS_ss_C"/>
    <property type="match status" value="1"/>
</dbReference>
<dbReference type="InterPro" id="IPR002401">
    <property type="entry name" value="Cyt_P450_E_grp-I"/>
</dbReference>
<dbReference type="InterPro" id="IPR027271">
    <property type="entry name" value="Acetolactate_synth/TF_NikR_C"/>
</dbReference>
<dbReference type="GO" id="GO:1990610">
    <property type="term" value="F:acetolactate synthase regulator activity"/>
    <property type="evidence" value="ECO:0007669"/>
    <property type="project" value="InterPro"/>
</dbReference>
<keyword evidence="10" id="KW-1185">Reference proteome</keyword>
<dbReference type="InterPro" id="IPR002912">
    <property type="entry name" value="ACT_dom"/>
</dbReference>
<dbReference type="FunFam" id="3.30.70.1150:FF:000001">
    <property type="entry name" value="Acetolactate synthase small subunit"/>
    <property type="match status" value="1"/>
</dbReference>
<dbReference type="GO" id="GO:0005506">
    <property type="term" value="F:iron ion binding"/>
    <property type="evidence" value="ECO:0007669"/>
    <property type="project" value="InterPro"/>
</dbReference>
<dbReference type="GO" id="GO:0008652">
    <property type="term" value="P:amino acid biosynthetic process"/>
    <property type="evidence" value="ECO:0007669"/>
    <property type="project" value="UniProtKB-KW"/>
</dbReference>
<gene>
    <name evidence="9" type="ORF">Nepgr_018503</name>
</gene>
<dbReference type="PANTHER" id="PTHR33739:SF5">
    <property type="entry name" value="MEDIATOR OF RNA POLYMERASE II TRANSCRIPTION SUBUNIT 33A"/>
    <property type="match status" value="1"/>
</dbReference>
<dbReference type="Proteomes" id="UP001279734">
    <property type="component" value="Unassembled WGS sequence"/>
</dbReference>
<feature type="chain" id="PRO_5042187973" description="ACT domain-containing protein" evidence="7">
    <location>
        <begin position="18"/>
        <end position="1157"/>
    </location>
</feature>
<evidence type="ECO:0000313" key="9">
    <source>
        <dbReference type="EMBL" id="GMH16662.1"/>
    </source>
</evidence>
<comment type="similarity">
    <text evidence="3">Belongs to the acetolactate synthase small subunit family.</text>
</comment>
<feature type="region of interest" description="Disordered" evidence="6">
    <location>
        <begin position="1005"/>
        <end position="1024"/>
    </location>
</feature>
<dbReference type="InterPro" id="IPR019455">
    <property type="entry name" value="Acetolactate_synth_ssu_C"/>
</dbReference>
<organism evidence="9 10">
    <name type="scientific">Nepenthes gracilis</name>
    <name type="common">Slender pitcher plant</name>
    <dbReference type="NCBI Taxonomy" id="150966"/>
    <lineage>
        <taxon>Eukaryota</taxon>
        <taxon>Viridiplantae</taxon>
        <taxon>Streptophyta</taxon>
        <taxon>Embryophyta</taxon>
        <taxon>Tracheophyta</taxon>
        <taxon>Spermatophyta</taxon>
        <taxon>Magnoliopsida</taxon>
        <taxon>eudicotyledons</taxon>
        <taxon>Gunneridae</taxon>
        <taxon>Pentapetalae</taxon>
        <taxon>Caryophyllales</taxon>
        <taxon>Nepenthaceae</taxon>
        <taxon>Nepenthes</taxon>
    </lineage>
</organism>
<dbReference type="EMBL" id="BSYO01000016">
    <property type="protein sequence ID" value="GMH16662.1"/>
    <property type="molecule type" value="Genomic_DNA"/>
</dbReference>
<dbReference type="InterPro" id="IPR036396">
    <property type="entry name" value="Cyt_P450_sf"/>
</dbReference>
<dbReference type="CDD" id="cd04878">
    <property type="entry name" value="ACT_AHAS"/>
    <property type="match status" value="1"/>
</dbReference>
<keyword evidence="7" id="KW-0732">Signal</keyword>
<dbReference type="Gene3D" id="1.10.630.10">
    <property type="entry name" value="Cytochrome P450"/>
    <property type="match status" value="1"/>
</dbReference>
<evidence type="ECO:0000256" key="2">
    <source>
        <dbReference type="ARBA" id="ARBA00005025"/>
    </source>
</evidence>
<dbReference type="NCBIfam" id="TIGR00119">
    <property type="entry name" value="acolac_sm"/>
    <property type="match status" value="2"/>
</dbReference>
<dbReference type="AlphaFoldDB" id="A0AAD3XT51"/>
<proteinExistence type="inferred from homology"/>
<dbReference type="PANTHER" id="PTHR33739">
    <property type="entry name" value="OS07G0681500 PROTEIN"/>
    <property type="match status" value="1"/>
</dbReference>
<feature type="signal peptide" evidence="7">
    <location>
        <begin position="1"/>
        <end position="17"/>
    </location>
</feature>
<dbReference type="InterPro" id="IPR039638">
    <property type="entry name" value="MED33A/B"/>
</dbReference>
<keyword evidence="4" id="KW-0028">Amino-acid biosynthesis</keyword>
<dbReference type="PRINTS" id="PR00463">
    <property type="entry name" value="EP450I"/>
</dbReference>
<dbReference type="GO" id="GO:0009082">
    <property type="term" value="P:branched-chain amino acid biosynthetic process"/>
    <property type="evidence" value="ECO:0007669"/>
    <property type="project" value="UniProtKB-KW"/>
</dbReference>
<dbReference type="Pfam" id="PF00067">
    <property type="entry name" value="p450"/>
    <property type="match status" value="1"/>
</dbReference>
<dbReference type="Gene3D" id="3.30.70.260">
    <property type="match status" value="2"/>
</dbReference>
<dbReference type="SUPFAM" id="SSF55021">
    <property type="entry name" value="ACT-like"/>
    <property type="match status" value="2"/>
</dbReference>
<dbReference type="GO" id="GO:0016592">
    <property type="term" value="C:mediator complex"/>
    <property type="evidence" value="ECO:0007669"/>
    <property type="project" value="InterPro"/>
</dbReference>